<organism evidence="1 2">
    <name type="scientific">Methyloprofundus sedimenti</name>
    <dbReference type="NCBI Taxonomy" id="1420851"/>
    <lineage>
        <taxon>Bacteria</taxon>
        <taxon>Pseudomonadati</taxon>
        <taxon>Pseudomonadota</taxon>
        <taxon>Gammaproteobacteria</taxon>
        <taxon>Methylococcales</taxon>
        <taxon>Methylococcaceae</taxon>
        <taxon>Methyloprofundus</taxon>
    </lineage>
</organism>
<dbReference type="AlphaFoldDB" id="A0A1V8M405"/>
<dbReference type="InterPro" id="IPR050816">
    <property type="entry name" value="Flavin-dep_Halogenase_NPB"/>
</dbReference>
<sequence>MLKAYDVLIMGGGLSGLTLAIQLRRKINNISILVVEKATYPMPEAAHKVGESSVEIASYYFEEILRLKAELENELPKLGLRFFYSYRDNQDIAKRIELGPSIYPFSKSYQIDRGRFENALIKRCLSLGIDFQDSCKIKDISVGKYNHQITLLQNGQESSVHSKWLIDASGRMGVLKRKLKLAKPAYHDVNASWFRINHVIKVDEWTSEQQWQDRVKEPRWLSTNHLLGKGYWVWIIPLSSGATSIGIVADPNIHPYAEFNTFERAIVWLEKHEPQFAAIIDQHLDQLQDFLTLKHYSYNCKKMFSADGWAITGDAGVFLDPFYSPGSDFIAMNNSFITELIVKQYAGEDITLATETYEKLFRIMFIAFGPVYADQYPIMGNARVMTIKVIWDFTLYWSGIALLFFSNKLTDLEFMQSASITLQQIYQLNSQMQGLFRHWAETDLSTQDMSDIFLNYSRIEFIQQLNKDLHKQQSDAELQQQLNKNMAFIKQLANEITTEATRSFPELKKHAPEMQEVSTKHLQDIFAAFGE</sequence>
<comment type="caution">
    <text evidence="1">The sequence shown here is derived from an EMBL/GenBank/DDBJ whole genome shotgun (WGS) entry which is preliminary data.</text>
</comment>
<dbReference type="PANTHER" id="PTHR43747:SF1">
    <property type="entry name" value="SLR1998 PROTEIN"/>
    <property type="match status" value="1"/>
</dbReference>
<dbReference type="OrthoDB" id="103324at2"/>
<dbReference type="GO" id="GO:0004497">
    <property type="term" value="F:monooxygenase activity"/>
    <property type="evidence" value="ECO:0007669"/>
    <property type="project" value="InterPro"/>
</dbReference>
<evidence type="ECO:0000313" key="2">
    <source>
        <dbReference type="Proteomes" id="UP000191980"/>
    </source>
</evidence>
<evidence type="ECO:0008006" key="3">
    <source>
        <dbReference type="Google" id="ProtNLM"/>
    </source>
</evidence>
<dbReference type="Pfam" id="PF04820">
    <property type="entry name" value="Trp_halogenase"/>
    <property type="match status" value="1"/>
</dbReference>
<dbReference type="InterPro" id="IPR006905">
    <property type="entry name" value="Flavin_halogenase"/>
</dbReference>
<dbReference type="PANTHER" id="PTHR43747">
    <property type="entry name" value="FAD-BINDING PROTEIN"/>
    <property type="match status" value="1"/>
</dbReference>
<accession>A0A1V8M405</accession>
<proteinExistence type="predicted"/>
<dbReference type="SUPFAM" id="SSF51905">
    <property type="entry name" value="FAD/NAD(P)-binding domain"/>
    <property type="match status" value="1"/>
</dbReference>
<dbReference type="EMBL" id="LPUF01000002">
    <property type="protein sequence ID" value="OQK16290.1"/>
    <property type="molecule type" value="Genomic_DNA"/>
</dbReference>
<dbReference type="STRING" id="1420851.AU255_14460"/>
<protein>
    <recommendedName>
        <fullName evidence="3">Halogenase</fullName>
    </recommendedName>
</protein>
<dbReference type="InterPro" id="IPR036188">
    <property type="entry name" value="FAD/NAD-bd_sf"/>
</dbReference>
<name>A0A1V8M405_9GAMM</name>
<keyword evidence="2" id="KW-1185">Reference proteome</keyword>
<dbReference type="Gene3D" id="3.50.50.60">
    <property type="entry name" value="FAD/NAD(P)-binding domain"/>
    <property type="match status" value="1"/>
</dbReference>
<dbReference type="Proteomes" id="UP000191980">
    <property type="component" value="Unassembled WGS sequence"/>
</dbReference>
<gene>
    <name evidence="1" type="ORF">AU255_14460</name>
</gene>
<dbReference type="RefSeq" id="WP_080523668.1">
    <property type="nucleotide sequence ID" value="NZ_LPUF01000002.1"/>
</dbReference>
<reference evidence="1 2" key="1">
    <citation type="submission" date="2015-12" db="EMBL/GenBank/DDBJ databases">
        <authorList>
            <person name="Shamseldin A."/>
            <person name="Moawad H."/>
            <person name="Abd El-Rahim W.M."/>
            <person name="Sadowsky M.J."/>
        </authorList>
    </citation>
    <scope>NUCLEOTIDE SEQUENCE [LARGE SCALE GENOMIC DNA]</scope>
    <source>
        <strain evidence="1 2">WF1</strain>
    </source>
</reference>
<evidence type="ECO:0000313" key="1">
    <source>
        <dbReference type="EMBL" id="OQK16290.1"/>
    </source>
</evidence>